<protein>
    <submittedName>
        <fullName evidence="1">Uncharacterized protein</fullName>
    </submittedName>
</protein>
<keyword evidence="2" id="KW-1185">Reference proteome</keyword>
<proteinExistence type="predicted"/>
<dbReference type="EMBL" id="VWSJ01000007">
    <property type="protein sequence ID" value="MSN96126.1"/>
    <property type="molecule type" value="Genomic_DNA"/>
</dbReference>
<accession>A0A6L5WH04</accession>
<reference evidence="1 2" key="2">
    <citation type="submission" date="2020-03" db="EMBL/GenBank/DDBJ databases">
        <title>Campylobacter portucalensis sp. nov., a new species of Campylobacter isolated from the reproductive tract of bulls.</title>
        <authorList>
            <person name="Silva M.F."/>
            <person name="Pereira G."/>
            <person name="Carneiro C."/>
            <person name="Hemphill A."/>
            <person name="Mateus L."/>
            <person name="Lopes-Da-Costa L."/>
            <person name="Silva E."/>
        </authorList>
    </citation>
    <scope>NUCLEOTIDE SEQUENCE [LARGE SCALE GENOMIC DNA]</scope>
    <source>
        <strain evidence="1 2">FMV-PI01</strain>
    </source>
</reference>
<name>A0A6L5WH04_9BACT</name>
<sequence length="239" mass="27974">MKFGFIFGGREFIPEIFNSYSRYEIRLFFIIFYNFCVDKELKIPLIFAKKAKNLEEIFTLYIDFLLKSHSLQNNKTIKFCPISNFIVKNYGKNINQIVLQSPKFRVAKFIKMIFFKENPGLIFDSEFLFKNYVFSKILLKHSNNGIVIKDEMIRLNKKDGTHLCVIPCFLKFDLNKKALNDKIEQAFDLSSGSREIYLVLPKQNGFCKHISVNSCSILDGNKTIKLVPYSITNKIIQRN</sequence>
<dbReference type="AlphaFoldDB" id="A0A6L5WH04"/>
<reference evidence="1 2" key="1">
    <citation type="submission" date="2019-09" db="EMBL/GenBank/DDBJ databases">
        <authorList>
            <person name="Silva M."/>
            <person name="Pereira G."/>
            <person name="Lopes-Da-Costa L."/>
            <person name="Silva E."/>
        </authorList>
    </citation>
    <scope>NUCLEOTIDE SEQUENCE [LARGE SCALE GENOMIC DNA]</scope>
    <source>
        <strain evidence="1 2">FMV-PI01</strain>
    </source>
</reference>
<evidence type="ECO:0000313" key="2">
    <source>
        <dbReference type="Proteomes" id="UP000476338"/>
    </source>
</evidence>
<gene>
    <name evidence="1" type="ORF">F1B92_02765</name>
</gene>
<comment type="caution">
    <text evidence="1">The sequence shown here is derived from an EMBL/GenBank/DDBJ whole genome shotgun (WGS) entry which is preliminary data.</text>
</comment>
<evidence type="ECO:0000313" key="1">
    <source>
        <dbReference type="EMBL" id="MSN96126.1"/>
    </source>
</evidence>
<dbReference type="Proteomes" id="UP000476338">
    <property type="component" value="Unassembled WGS sequence"/>
</dbReference>
<organism evidence="1 2">
    <name type="scientific">Campylobacter portucalensis</name>
    <dbReference type="NCBI Taxonomy" id="2608384"/>
    <lineage>
        <taxon>Bacteria</taxon>
        <taxon>Pseudomonadati</taxon>
        <taxon>Campylobacterota</taxon>
        <taxon>Epsilonproteobacteria</taxon>
        <taxon>Campylobacterales</taxon>
        <taxon>Campylobacteraceae</taxon>
        <taxon>Campylobacter</taxon>
    </lineage>
</organism>
<dbReference type="RefSeq" id="WP_154570394.1">
    <property type="nucleotide sequence ID" value="NZ_VWSJ01000007.1"/>
</dbReference>